<dbReference type="EMBL" id="JAKKPZ010000019">
    <property type="protein sequence ID" value="KAI1712237.1"/>
    <property type="molecule type" value="Genomic_DNA"/>
</dbReference>
<accession>A0AAD4MZ99</accession>
<organism evidence="1 2">
    <name type="scientific">Ditylenchus destructor</name>
    <dbReference type="NCBI Taxonomy" id="166010"/>
    <lineage>
        <taxon>Eukaryota</taxon>
        <taxon>Metazoa</taxon>
        <taxon>Ecdysozoa</taxon>
        <taxon>Nematoda</taxon>
        <taxon>Chromadorea</taxon>
        <taxon>Rhabditida</taxon>
        <taxon>Tylenchina</taxon>
        <taxon>Tylenchomorpha</taxon>
        <taxon>Sphaerularioidea</taxon>
        <taxon>Anguinidae</taxon>
        <taxon>Anguininae</taxon>
        <taxon>Ditylenchus</taxon>
    </lineage>
</organism>
<evidence type="ECO:0000313" key="1">
    <source>
        <dbReference type="EMBL" id="KAI1712237.1"/>
    </source>
</evidence>
<dbReference type="Proteomes" id="UP001201812">
    <property type="component" value="Unassembled WGS sequence"/>
</dbReference>
<sequence length="80" mass="8704">MLPALFSPPAANARAAIAKMRTVRGELNDGGSWNCGSLAANDNENKTILTRGDALYPQLLTFLFQEAEKALQSMQMFAPF</sequence>
<keyword evidence="2" id="KW-1185">Reference proteome</keyword>
<proteinExistence type="predicted"/>
<gene>
    <name evidence="1" type="ORF">DdX_09787</name>
</gene>
<evidence type="ECO:0000313" key="2">
    <source>
        <dbReference type="Proteomes" id="UP001201812"/>
    </source>
</evidence>
<reference evidence="1" key="1">
    <citation type="submission" date="2022-01" db="EMBL/GenBank/DDBJ databases">
        <title>Genome Sequence Resource for Two Populations of Ditylenchus destructor, the Migratory Endoparasitic Phytonematode.</title>
        <authorList>
            <person name="Zhang H."/>
            <person name="Lin R."/>
            <person name="Xie B."/>
        </authorList>
    </citation>
    <scope>NUCLEOTIDE SEQUENCE</scope>
    <source>
        <strain evidence="1">BazhouSP</strain>
    </source>
</reference>
<name>A0AAD4MZ99_9BILA</name>
<dbReference type="AlphaFoldDB" id="A0AAD4MZ99"/>
<protein>
    <submittedName>
        <fullName evidence="1">Uncharacterized protein</fullName>
    </submittedName>
</protein>
<comment type="caution">
    <text evidence="1">The sequence shown here is derived from an EMBL/GenBank/DDBJ whole genome shotgun (WGS) entry which is preliminary data.</text>
</comment>